<dbReference type="Pfam" id="PF10636">
    <property type="entry name" value="hemP"/>
    <property type="match status" value="1"/>
</dbReference>
<dbReference type="InterPro" id="IPR019600">
    <property type="entry name" value="Hemin_uptake_protein_HemP"/>
</dbReference>
<dbReference type="OrthoDB" id="5348353at2"/>
<comment type="caution">
    <text evidence="1">The sequence shown here is derived from an EMBL/GenBank/DDBJ whole genome shotgun (WGS) entry which is preliminary data.</text>
</comment>
<keyword evidence="2" id="KW-1185">Reference proteome</keyword>
<dbReference type="Proteomes" id="UP000286806">
    <property type="component" value="Unassembled WGS sequence"/>
</dbReference>
<reference evidence="1 2" key="1">
    <citation type="journal article" date="2019" name="Front. Microbiol.">
        <title>Genomes of Neutrophilic Sulfur-Oxidizing Chemolithoautotrophs Representing 9 Proteobacterial Species From 8 Genera.</title>
        <authorList>
            <person name="Watanabe T."/>
            <person name="Kojima H."/>
            <person name="Umezawa K."/>
            <person name="Hori C."/>
            <person name="Takasuka T.E."/>
            <person name="Kato Y."/>
            <person name="Fukui M."/>
        </authorList>
    </citation>
    <scope>NUCLEOTIDE SEQUENCE [LARGE SCALE GENOMIC DNA]</scope>
    <source>
        <strain evidence="1 2">TTN</strain>
    </source>
</reference>
<protein>
    <recommendedName>
        <fullName evidence="3">Hemin uptake protein HemP</fullName>
    </recommendedName>
</protein>
<dbReference type="RefSeq" id="WP_124704748.1">
    <property type="nucleotide sequence ID" value="NZ_BGOW01000015.1"/>
</dbReference>
<organism evidence="1 2">
    <name type="scientific">Sulfuriferula multivorans</name>
    <dbReference type="NCBI Taxonomy" id="1559896"/>
    <lineage>
        <taxon>Bacteria</taxon>
        <taxon>Pseudomonadati</taxon>
        <taxon>Pseudomonadota</taxon>
        <taxon>Betaproteobacteria</taxon>
        <taxon>Nitrosomonadales</taxon>
        <taxon>Sulfuricellaceae</taxon>
        <taxon>Sulfuriferula</taxon>
    </lineage>
</organism>
<evidence type="ECO:0008006" key="3">
    <source>
        <dbReference type="Google" id="ProtNLM"/>
    </source>
</evidence>
<accession>A0A401JE58</accession>
<dbReference type="EMBL" id="BGOW01000015">
    <property type="protein sequence ID" value="GBL45943.1"/>
    <property type="molecule type" value="Genomic_DNA"/>
</dbReference>
<name>A0A401JE58_9PROT</name>
<sequence length="65" mass="7519">MDLHNTVSVRDGAASASQRRYLVLDRTLPIRSESLFTQNDEVLIAHQGEHYRLRRTRNGKLILTK</sequence>
<dbReference type="Gene3D" id="2.10.70.10">
    <property type="entry name" value="Complement Module, domain 1"/>
    <property type="match status" value="1"/>
</dbReference>
<evidence type="ECO:0000313" key="1">
    <source>
        <dbReference type="EMBL" id="GBL45943.1"/>
    </source>
</evidence>
<dbReference type="AlphaFoldDB" id="A0A401JE58"/>
<gene>
    <name evidence="1" type="ORF">SFMTTN_1754</name>
</gene>
<evidence type="ECO:0000313" key="2">
    <source>
        <dbReference type="Proteomes" id="UP000286806"/>
    </source>
</evidence>
<proteinExistence type="predicted"/>